<comment type="caution">
    <text evidence="3">The sequence shown here is derived from an EMBL/GenBank/DDBJ whole genome shotgun (WGS) entry which is preliminary data.</text>
</comment>
<keyword evidence="4" id="KW-1185">Reference proteome</keyword>
<accession>A0AAJ1UEA6</accession>
<reference evidence="3" key="2">
    <citation type="submission" date="2023-04" db="EMBL/GenBank/DDBJ databases">
        <title>'Rhodoalgimonas zhirmunskyi' gen. nov., isolated from a red alga.</title>
        <authorList>
            <person name="Nedashkovskaya O.I."/>
            <person name="Otstavnykh N.Y."/>
            <person name="Bystritskaya E.P."/>
            <person name="Balabanova L.A."/>
            <person name="Isaeva M.P."/>
        </authorList>
    </citation>
    <scope>NUCLEOTIDE SEQUENCE</scope>
    <source>
        <strain evidence="3">10Alg 79</strain>
    </source>
</reference>
<dbReference type="PANTHER" id="PTHR13847:SF287">
    <property type="entry name" value="FAD-DEPENDENT OXIDOREDUCTASE DOMAIN-CONTAINING PROTEIN 1"/>
    <property type="match status" value="1"/>
</dbReference>
<dbReference type="RefSeq" id="WP_317626036.1">
    <property type="nucleotide sequence ID" value="NZ_JANFFA010000002.1"/>
</dbReference>
<organism evidence="3 4">
    <name type="scientific">Rhodalgimonas zhirmunskyi</name>
    <dbReference type="NCBI Taxonomy" id="2964767"/>
    <lineage>
        <taxon>Bacteria</taxon>
        <taxon>Pseudomonadati</taxon>
        <taxon>Pseudomonadota</taxon>
        <taxon>Alphaproteobacteria</taxon>
        <taxon>Rhodobacterales</taxon>
        <taxon>Roseobacteraceae</taxon>
        <taxon>Rhodalgimonas</taxon>
    </lineage>
</organism>
<dbReference type="InterPro" id="IPR006076">
    <property type="entry name" value="FAD-dep_OxRdtase"/>
</dbReference>
<protein>
    <submittedName>
        <fullName evidence="3">FAD-binding oxidoreductase</fullName>
    </submittedName>
</protein>
<name>A0AAJ1UEA6_9RHOB</name>
<dbReference type="PANTHER" id="PTHR13847">
    <property type="entry name" value="SARCOSINE DEHYDROGENASE-RELATED"/>
    <property type="match status" value="1"/>
</dbReference>
<evidence type="ECO:0000313" key="4">
    <source>
        <dbReference type="Proteomes" id="UP001227162"/>
    </source>
</evidence>
<dbReference type="Gene3D" id="3.50.50.60">
    <property type="entry name" value="FAD/NAD(P)-binding domain"/>
    <property type="match status" value="1"/>
</dbReference>
<reference evidence="3" key="1">
    <citation type="submission" date="2022-07" db="EMBL/GenBank/DDBJ databases">
        <authorList>
            <person name="Otstavnykh N."/>
            <person name="Isaeva M."/>
            <person name="Bystritskaya E."/>
        </authorList>
    </citation>
    <scope>NUCLEOTIDE SEQUENCE</scope>
    <source>
        <strain evidence="3">10Alg 79</strain>
    </source>
</reference>
<sequence length="362" mass="37861">MDTSFDVIVIGAGMAGATVAAELSQDLRVCLLEREAQPGYHTTGRSAALFSKSYGPAIIRALSRASEAAMQPYLSPRGELFVARADQEAHVAALHTELGDAVTPIAGAQMRELIPILRESHAAFGLHDGSAADIEVHGLHQAALKRLRANGGEIALNADVTGLGRVGDDWQVDTPAGSYRAPIVVNAAGAWADEIGKQAGLAPLGLVPKRRTALLVSPPEGVVIDSWPLTVGVEEDFYIKPDAGKLLISPADATPSAPCDAQPEEMDIAICVDRIETAFDLQVRRIEHKWAGLRSFLPDGGPAAGYDPAAPGFFWLSGQGGYGIQTAPALARTAAALVRGTAIPQDIAAEGVTAEALSPARF</sequence>
<dbReference type="Pfam" id="PF01266">
    <property type="entry name" value="DAO"/>
    <property type="match status" value="1"/>
</dbReference>
<dbReference type="Proteomes" id="UP001227162">
    <property type="component" value="Unassembled WGS sequence"/>
</dbReference>
<dbReference type="EMBL" id="JANFFA010000002">
    <property type="protein sequence ID" value="MDQ2094437.1"/>
    <property type="molecule type" value="Genomic_DNA"/>
</dbReference>
<dbReference type="InterPro" id="IPR036188">
    <property type="entry name" value="FAD/NAD-bd_sf"/>
</dbReference>
<dbReference type="GO" id="GO:0016491">
    <property type="term" value="F:oxidoreductase activity"/>
    <property type="evidence" value="ECO:0007669"/>
    <property type="project" value="UniProtKB-KW"/>
</dbReference>
<dbReference type="GO" id="GO:0005737">
    <property type="term" value="C:cytoplasm"/>
    <property type="evidence" value="ECO:0007669"/>
    <property type="project" value="TreeGrafter"/>
</dbReference>
<dbReference type="SUPFAM" id="SSF51905">
    <property type="entry name" value="FAD/NAD(P)-binding domain"/>
    <property type="match status" value="1"/>
</dbReference>
<evidence type="ECO:0000259" key="2">
    <source>
        <dbReference type="Pfam" id="PF01266"/>
    </source>
</evidence>
<evidence type="ECO:0000256" key="1">
    <source>
        <dbReference type="ARBA" id="ARBA00023002"/>
    </source>
</evidence>
<gene>
    <name evidence="3" type="ORF">NOI20_09980</name>
</gene>
<dbReference type="Gene3D" id="3.30.9.10">
    <property type="entry name" value="D-Amino Acid Oxidase, subunit A, domain 2"/>
    <property type="match status" value="1"/>
</dbReference>
<proteinExistence type="predicted"/>
<dbReference type="AlphaFoldDB" id="A0AAJ1UEA6"/>
<keyword evidence="1" id="KW-0560">Oxidoreductase</keyword>
<evidence type="ECO:0000313" key="3">
    <source>
        <dbReference type="EMBL" id="MDQ2094437.1"/>
    </source>
</evidence>
<feature type="domain" description="FAD dependent oxidoreductase" evidence="2">
    <location>
        <begin position="6"/>
        <end position="337"/>
    </location>
</feature>